<feature type="region of interest" description="Disordered" evidence="1">
    <location>
        <begin position="151"/>
        <end position="178"/>
    </location>
</feature>
<accession>A0A6H0KV88</accession>
<evidence type="ECO:0000256" key="1">
    <source>
        <dbReference type="SAM" id="MobiDB-lite"/>
    </source>
</evidence>
<dbReference type="SUPFAM" id="SSF103515">
    <property type="entry name" value="Autotransporter"/>
    <property type="match status" value="1"/>
</dbReference>
<evidence type="ECO:0000256" key="2">
    <source>
        <dbReference type="SAM" id="SignalP"/>
    </source>
</evidence>
<sequence length="355" mass="40028">MLTRKLYLPLSLLLLLLLSPSLCLAQSQTSDTVYVFRFVSHKDMFYTPWKGNGTQLDNLLSLVETYKAAILSGEAPLLVDGYCASQPTVTENLKLAKIRSNRVKSELILSKGVNESCFITHNYAEPYGDLRHVVIVRLQLPKAKITEKPIVTQEPAKEKSPVAEVTPKQEAPAEPTSQTVVSSETPAVLLKTSNPYHLSLRANLLRWATLTPDLGIEWHINEHFGVLINGSWTSWSWDNKNRRYALWKVSPEIRYYLGKQCKGFLGAMYHTGDFHYKLGNTGHQGNYQGGGLTGGYIFDLNRSLSLDFHAAAGYTSADYDKYTLINNVRVRKDTKTKDYWGINQLGITLIWKLIK</sequence>
<dbReference type="EMBL" id="CP050831">
    <property type="protein sequence ID" value="QIU96367.1"/>
    <property type="molecule type" value="Genomic_DNA"/>
</dbReference>
<dbReference type="KEGG" id="bfc:BacF7301_20400"/>
<keyword evidence="4" id="KW-1185">Reference proteome</keyword>
<dbReference type="InterPro" id="IPR036709">
    <property type="entry name" value="Autotransporte_beta_dom_sf"/>
</dbReference>
<name>A0A6H0KV88_9BACE</name>
<dbReference type="Pfam" id="PF12099">
    <property type="entry name" value="DUF3575"/>
    <property type="match status" value="1"/>
</dbReference>
<dbReference type="Proteomes" id="UP000501780">
    <property type="component" value="Chromosome"/>
</dbReference>
<proteinExistence type="predicted"/>
<dbReference type="RefSeq" id="WP_167965732.1">
    <property type="nucleotide sequence ID" value="NZ_CP050831.1"/>
</dbReference>
<dbReference type="InterPro" id="IPR021958">
    <property type="entry name" value="DUF3575"/>
</dbReference>
<feature type="chain" id="PRO_5026183955" evidence="2">
    <location>
        <begin position="26"/>
        <end position="355"/>
    </location>
</feature>
<dbReference type="AlphaFoldDB" id="A0A6H0KV88"/>
<dbReference type="InterPro" id="IPR036737">
    <property type="entry name" value="OmpA-like_sf"/>
</dbReference>
<dbReference type="SUPFAM" id="SSF103088">
    <property type="entry name" value="OmpA-like"/>
    <property type="match status" value="1"/>
</dbReference>
<protein>
    <submittedName>
        <fullName evidence="3">DUF3575 domain-containing protein</fullName>
    </submittedName>
</protein>
<evidence type="ECO:0000313" key="4">
    <source>
        <dbReference type="Proteomes" id="UP000501780"/>
    </source>
</evidence>
<reference evidence="3 4" key="1">
    <citation type="submission" date="2020-03" db="EMBL/GenBank/DDBJ databases">
        <title>Genomic analysis of Bacteroides faecium CBA7301.</title>
        <authorList>
            <person name="Kim J."/>
            <person name="Roh S.W."/>
        </authorList>
    </citation>
    <scope>NUCLEOTIDE SEQUENCE [LARGE SCALE GENOMIC DNA]</scope>
    <source>
        <strain evidence="3 4">CBA7301</strain>
    </source>
</reference>
<keyword evidence="2" id="KW-0732">Signal</keyword>
<gene>
    <name evidence="3" type="ORF">BacF7301_20400</name>
</gene>
<organism evidence="3 4">
    <name type="scientific">Bacteroides faecium</name>
    <dbReference type="NCBI Taxonomy" id="2715212"/>
    <lineage>
        <taxon>Bacteria</taxon>
        <taxon>Pseudomonadati</taxon>
        <taxon>Bacteroidota</taxon>
        <taxon>Bacteroidia</taxon>
        <taxon>Bacteroidales</taxon>
        <taxon>Bacteroidaceae</taxon>
        <taxon>Bacteroides</taxon>
    </lineage>
</organism>
<feature type="signal peptide" evidence="2">
    <location>
        <begin position="1"/>
        <end position="25"/>
    </location>
</feature>
<evidence type="ECO:0000313" key="3">
    <source>
        <dbReference type="EMBL" id="QIU96367.1"/>
    </source>
</evidence>